<dbReference type="BioCyc" id="DPIE1322246:BN4_RS01760-MONOMER"/>
<dbReference type="OrthoDB" id="5470971at2"/>
<reference evidence="1 2" key="1">
    <citation type="journal article" date="2013" name="PLoS ONE">
        <title>The first genomic and proteomic characterization of a deep-sea sulfate reducer: insights into the piezophilic lifestyle of Desulfovibrio piezophilus.</title>
        <authorList>
            <person name="Pradel N."/>
            <person name="Ji B."/>
            <person name="Gimenez G."/>
            <person name="Talla E."/>
            <person name="Lenoble P."/>
            <person name="Garel M."/>
            <person name="Tamburini C."/>
            <person name="Fourquet P."/>
            <person name="Lebrun R."/>
            <person name="Bertin P."/>
            <person name="Denis Y."/>
            <person name="Pophillat M."/>
            <person name="Barbe V."/>
            <person name="Ollivier B."/>
            <person name="Dolla A."/>
        </authorList>
    </citation>
    <scope>NUCLEOTIDE SEQUENCE [LARGE SCALE GENOMIC DNA]</scope>
    <source>
        <strain evidence="2">DSM 10523 / SB164P1</strain>
    </source>
</reference>
<gene>
    <name evidence="1" type="ordered locus">BN4_10335</name>
</gene>
<name>M1WUM0_PSEP2</name>
<dbReference type="STRING" id="1322246.BN4_10335"/>
<accession>M1WUM0</accession>
<dbReference type="KEGG" id="dpi:BN4_10335"/>
<dbReference type="AlphaFoldDB" id="M1WUM0"/>
<dbReference type="EMBL" id="FO203427">
    <property type="protein sequence ID" value="CCH47573.1"/>
    <property type="molecule type" value="Genomic_DNA"/>
</dbReference>
<dbReference type="HOGENOM" id="CLU_1641073_0_0_7"/>
<keyword evidence="2" id="KW-1185">Reference proteome</keyword>
<sequence>MKITITEPNSKPLAPYAHSISMVIRSFKGRRNVEVHLFRSSWSASMEESIDWSHTLYTPKTDIPVSKSSRNVVMESFTLDERNRIINYLKEQYSTRLTAIHSTPLSFPVPDGLMGLSQAVPNKNLGVIEFKKIPSYPLNIPLKGLYDLSKHPPLIEE</sequence>
<evidence type="ECO:0000313" key="1">
    <source>
        <dbReference type="EMBL" id="CCH47573.1"/>
    </source>
</evidence>
<evidence type="ECO:0000313" key="2">
    <source>
        <dbReference type="Proteomes" id="UP000011724"/>
    </source>
</evidence>
<organism evidence="1 2">
    <name type="scientific">Pseudodesulfovibrio piezophilus (strain DSM 21447 / JCM 15486 / C1TLV30)</name>
    <name type="common">Desulfovibrio piezophilus</name>
    <dbReference type="NCBI Taxonomy" id="1322246"/>
    <lineage>
        <taxon>Bacteria</taxon>
        <taxon>Pseudomonadati</taxon>
        <taxon>Thermodesulfobacteriota</taxon>
        <taxon>Desulfovibrionia</taxon>
        <taxon>Desulfovibrionales</taxon>
        <taxon>Desulfovibrionaceae</taxon>
    </lineage>
</organism>
<dbReference type="RefSeq" id="WP_015413628.1">
    <property type="nucleotide sequence ID" value="NC_020409.1"/>
</dbReference>
<dbReference type="PATRIC" id="fig|879567.3.peg.346"/>
<dbReference type="eggNOG" id="ENOG50340SP">
    <property type="taxonomic scope" value="Bacteria"/>
</dbReference>
<reference evidence="2" key="2">
    <citation type="journal article" date="2013" name="Stand. Genomic Sci.">
        <title>Complete genome sequence of Desulfocapsa sulfexigens, a marine deltaproteobacterium specialized in disproportionating inorganic sulfur compounds.</title>
        <authorList>
            <person name="Finster K.W."/>
            <person name="Kjeldsen K.U."/>
            <person name="Kube M."/>
            <person name="Reinhardt R."/>
            <person name="Mussmann M."/>
            <person name="Amann R."/>
            <person name="Schreiber L."/>
        </authorList>
    </citation>
    <scope>NUCLEOTIDE SEQUENCE [LARGE SCALE GENOMIC DNA]</scope>
    <source>
        <strain evidence="2">DSM 10523 / SB164P1</strain>
    </source>
</reference>
<proteinExistence type="predicted"/>
<protein>
    <submittedName>
        <fullName evidence="1">Uncharacterized protein</fullName>
    </submittedName>
</protein>
<dbReference type="Proteomes" id="UP000011724">
    <property type="component" value="Chromosome"/>
</dbReference>